<dbReference type="AlphaFoldDB" id="A0A1X0ZX74"/>
<gene>
    <name evidence="1" type="ORF">B7H17_24850</name>
</gene>
<dbReference type="Proteomes" id="UP000193675">
    <property type="component" value="Unassembled WGS sequence"/>
</dbReference>
<accession>A0A1X0ZX74</accession>
<organism evidence="1 2">
    <name type="scientific">Pseudomonas putida</name>
    <name type="common">Arthrobacter siderocapsulatus</name>
    <dbReference type="NCBI Taxonomy" id="303"/>
    <lineage>
        <taxon>Bacteria</taxon>
        <taxon>Pseudomonadati</taxon>
        <taxon>Pseudomonadota</taxon>
        <taxon>Gammaproteobacteria</taxon>
        <taxon>Pseudomonadales</taxon>
        <taxon>Pseudomonadaceae</taxon>
        <taxon>Pseudomonas</taxon>
    </lineage>
</organism>
<reference evidence="1 2" key="1">
    <citation type="submission" date="2017-04" db="EMBL/GenBank/DDBJ databases">
        <title>Presence of VIM-2 positive Pseudomonas species in chickens and their surrounding environment.</title>
        <authorList>
            <person name="Zhang R."/>
        </authorList>
    </citation>
    <scope>NUCLEOTIDE SEQUENCE [LARGE SCALE GENOMIC DNA]</scope>
    <source>
        <strain evidence="1 2">DZ-C18</strain>
    </source>
</reference>
<protein>
    <submittedName>
        <fullName evidence="1">Uncharacterized protein</fullName>
    </submittedName>
</protein>
<proteinExistence type="predicted"/>
<dbReference type="EMBL" id="NBWC01000049">
    <property type="protein sequence ID" value="ORL58761.1"/>
    <property type="molecule type" value="Genomic_DNA"/>
</dbReference>
<evidence type="ECO:0000313" key="1">
    <source>
        <dbReference type="EMBL" id="ORL58761.1"/>
    </source>
</evidence>
<evidence type="ECO:0000313" key="2">
    <source>
        <dbReference type="Proteomes" id="UP000193675"/>
    </source>
</evidence>
<name>A0A1X0ZX74_PSEPU</name>
<sequence>MLVTGLRRVILRNIFSGNEDCGLATSLFDRLSQIDATILASDRPPLPPIMRRAILLAQAVNPGEGRGFDWLVPESTSTAKFIHHEQAADFTVFVFDDRSVLVVLGTGFFYAVASGNAESVSKLSAWLASHNIVTPAPGMQPATTSQALH</sequence>
<comment type="caution">
    <text evidence="1">The sequence shown here is derived from an EMBL/GenBank/DDBJ whole genome shotgun (WGS) entry which is preliminary data.</text>
</comment>